<proteinExistence type="inferred from homology"/>
<comment type="similarity">
    <text evidence="2 5">Belongs to the FliE family.</text>
</comment>
<keyword evidence="6" id="KW-0282">Flagellum</keyword>
<dbReference type="RefSeq" id="WP_008915375.1">
    <property type="nucleotide sequence ID" value="NZ_CM001773.1"/>
</dbReference>
<comment type="subcellular location">
    <subcellularLocation>
        <location evidence="1 5">Bacterial flagellum basal body</location>
    </subcellularLocation>
</comment>
<name>K8WF76_9GAMM</name>
<evidence type="ECO:0000256" key="3">
    <source>
        <dbReference type="ARBA" id="ARBA00018024"/>
    </source>
</evidence>
<sequence>MEIQKINGILSQQQILASQAANIEKPVINAINFSGQLISAINQINTANNISTKNIENFTLEKTDISLNDVMVDMQKASLSLQMGIQVRNKLVSAYQEIMAMQV</sequence>
<dbReference type="Pfam" id="PF02049">
    <property type="entry name" value="FliE"/>
    <property type="match status" value="1"/>
</dbReference>
<dbReference type="Proteomes" id="UP000010290">
    <property type="component" value="Chromosome"/>
</dbReference>
<accession>K8WF76</accession>
<dbReference type="HAMAP" id="MF_00724">
    <property type="entry name" value="FliE"/>
    <property type="match status" value="1"/>
</dbReference>
<dbReference type="PATRIC" id="fig|1141660.3.peg.1541"/>
<keyword evidence="6" id="KW-0966">Cell projection</keyword>
<dbReference type="OrthoDB" id="8909229at2"/>
<dbReference type="PANTHER" id="PTHR34653">
    <property type="match status" value="1"/>
</dbReference>
<dbReference type="HOGENOM" id="CLU_147249_0_2_6"/>
<evidence type="ECO:0000313" key="7">
    <source>
        <dbReference type="Proteomes" id="UP000010290"/>
    </source>
</evidence>
<evidence type="ECO:0000313" key="6">
    <source>
        <dbReference type="EMBL" id="EKT58581.1"/>
    </source>
</evidence>
<dbReference type="InterPro" id="IPR001624">
    <property type="entry name" value="FliE"/>
</dbReference>
<dbReference type="AlphaFoldDB" id="K8WF76"/>
<keyword evidence="7" id="KW-1185">Reference proteome</keyword>
<protein>
    <recommendedName>
        <fullName evidence="3 5">Flagellar hook-basal body complex protein FliE</fullName>
    </recommendedName>
</protein>
<dbReference type="GO" id="GO:0009425">
    <property type="term" value="C:bacterial-type flagellum basal body"/>
    <property type="evidence" value="ECO:0007669"/>
    <property type="project" value="UniProtKB-SubCell"/>
</dbReference>
<dbReference type="GO" id="GO:0003774">
    <property type="term" value="F:cytoskeletal motor activity"/>
    <property type="evidence" value="ECO:0007669"/>
    <property type="project" value="InterPro"/>
</dbReference>
<gene>
    <name evidence="5 6" type="primary">fliE</name>
    <name evidence="6" type="ORF">OO7_07694</name>
</gene>
<keyword evidence="4 5" id="KW-0975">Bacterial flagellum</keyword>
<evidence type="ECO:0000256" key="1">
    <source>
        <dbReference type="ARBA" id="ARBA00004117"/>
    </source>
</evidence>
<dbReference type="GO" id="GO:0071973">
    <property type="term" value="P:bacterial-type flagellum-dependent cell motility"/>
    <property type="evidence" value="ECO:0007669"/>
    <property type="project" value="InterPro"/>
</dbReference>
<organism evidence="6 7">
    <name type="scientific">Providencia sneebia DSM 19967</name>
    <dbReference type="NCBI Taxonomy" id="1141660"/>
    <lineage>
        <taxon>Bacteria</taxon>
        <taxon>Pseudomonadati</taxon>
        <taxon>Pseudomonadota</taxon>
        <taxon>Gammaproteobacteria</taxon>
        <taxon>Enterobacterales</taxon>
        <taxon>Morganellaceae</taxon>
        <taxon>Providencia</taxon>
    </lineage>
</organism>
<dbReference type="PANTHER" id="PTHR34653:SF1">
    <property type="entry name" value="FLAGELLAR HOOK-BASAL BODY COMPLEX PROTEIN FLIE"/>
    <property type="match status" value="1"/>
</dbReference>
<dbReference type="PRINTS" id="PR01006">
    <property type="entry name" value="FLGHOOKFLIE"/>
</dbReference>
<evidence type="ECO:0000256" key="2">
    <source>
        <dbReference type="ARBA" id="ARBA00009272"/>
    </source>
</evidence>
<reference evidence="6 7" key="1">
    <citation type="journal article" date="2012" name="BMC Genomics">
        <title>Comparative genomics of bacteria in the genus Providencia isolated from wild Drosophila melanogaster.</title>
        <authorList>
            <person name="Galac M.R."/>
            <person name="Lazzaro B.P."/>
        </authorList>
    </citation>
    <scope>NUCLEOTIDE SEQUENCE [LARGE SCALE GENOMIC DNA]</scope>
    <source>
        <strain evidence="6 7">DSM 19967</strain>
    </source>
</reference>
<dbReference type="GO" id="GO:0005198">
    <property type="term" value="F:structural molecule activity"/>
    <property type="evidence" value="ECO:0007669"/>
    <property type="project" value="UniProtKB-UniRule"/>
</dbReference>
<evidence type="ECO:0000256" key="5">
    <source>
        <dbReference type="HAMAP-Rule" id="MF_00724"/>
    </source>
</evidence>
<dbReference type="NCBIfam" id="TIGR00205">
    <property type="entry name" value="fliE"/>
    <property type="match status" value="1"/>
</dbReference>
<comment type="caution">
    <text evidence="6">The sequence shown here is derived from an EMBL/GenBank/DDBJ whole genome shotgun (WGS) entry which is preliminary data.</text>
</comment>
<evidence type="ECO:0000256" key="4">
    <source>
        <dbReference type="ARBA" id="ARBA00023143"/>
    </source>
</evidence>
<dbReference type="EMBL" id="AKKN01000007">
    <property type="protein sequence ID" value="EKT58581.1"/>
    <property type="molecule type" value="Genomic_DNA"/>
</dbReference>
<keyword evidence="6" id="KW-0969">Cilium</keyword>